<reference evidence="3 4" key="1">
    <citation type="submission" date="2016-05" db="EMBL/GenBank/DDBJ databases">
        <title>Pathogenic, phenotypic and molecular characterisation of Xanthomonas nasturtii sp. nov. and Xanthomonas floridensis sp. nov., new species of Xanthomonas associated with watercress production in Florida.</title>
        <authorList>
            <person name="Vicente J.G."/>
            <person name="Rothwell S."/>
            <person name="Holub E.B."/>
            <person name="Studholme D.J."/>
        </authorList>
    </citation>
    <scope>NUCLEOTIDE SEQUENCE [LARGE SCALE GENOMIC DNA]</scope>
    <source>
        <strain evidence="3 4">WHRI 8848</strain>
    </source>
</reference>
<sequence length="216" mass="24087">MTSGGREFLKWLAAAFMTGDHVLKILAIGYVPVVTELGRVAFPLFALVLAYNLAQPKADVEKSVKRLFLWGLIATPVAAIAFQRVFPLNVLLAFALAAVCILAIERGRWVFFALCALLAPAAVDYRWSGLAIVLGAWVFWRNPWQWRLSRVVLALVLIVLPVALLCLVNETPWGLLALPLLLLAKVRIPVPRSRRAFYFYYVGHLLVLSLLSYAML</sequence>
<dbReference type="NCBIfam" id="NF010454">
    <property type="entry name" value="PRK13882.1-1"/>
    <property type="match status" value="1"/>
</dbReference>
<keyword evidence="1" id="KW-0812">Transmembrane</keyword>
<evidence type="ECO:0000313" key="4">
    <source>
        <dbReference type="Proteomes" id="UP000077659"/>
    </source>
</evidence>
<dbReference type="Pfam" id="PF05857">
    <property type="entry name" value="TraX"/>
    <property type="match status" value="1"/>
</dbReference>
<accession>A0A1A9M9J5</accession>
<evidence type="ECO:0000256" key="1">
    <source>
        <dbReference type="SAM" id="Phobius"/>
    </source>
</evidence>
<dbReference type="InterPro" id="IPR008875">
    <property type="entry name" value="TraX"/>
</dbReference>
<dbReference type="Proteomes" id="UP000077659">
    <property type="component" value="Unassembled WGS sequence"/>
</dbReference>
<reference evidence="2 5" key="2">
    <citation type="submission" date="2023-12" db="EMBL/GenBank/DDBJ databases">
        <title>Genome sequencing of Xanthomonas floridensis.</title>
        <authorList>
            <person name="Greer S."/>
            <person name="Harrison J."/>
            <person name="Grant M."/>
            <person name="Vicente J."/>
            <person name="Studholme D."/>
        </authorList>
    </citation>
    <scope>NUCLEOTIDE SEQUENCE [LARGE SCALE GENOMIC DNA]</scope>
    <source>
        <strain evidence="2 5">WHRI 8848</strain>
    </source>
</reference>
<evidence type="ECO:0000313" key="3">
    <source>
        <dbReference type="EMBL" id="OAG66965.1"/>
    </source>
</evidence>
<keyword evidence="1" id="KW-0472">Membrane</keyword>
<dbReference type="STRING" id="1843580.A7D17_19760"/>
<comment type="caution">
    <text evidence="3">The sequence shown here is derived from an EMBL/GenBank/DDBJ whole genome shotgun (WGS) entry which is preliminary data.</text>
</comment>
<keyword evidence="5" id="KW-1185">Reference proteome</keyword>
<feature type="transmembrane region" description="Helical" evidence="1">
    <location>
        <begin position="151"/>
        <end position="184"/>
    </location>
</feature>
<proteinExistence type="predicted"/>
<feature type="transmembrane region" description="Helical" evidence="1">
    <location>
        <begin position="88"/>
        <end position="104"/>
    </location>
</feature>
<keyword evidence="1" id="KW-1133">Transmembrane helix</keyword>
<feature type="transmembrane region" description="Helical" evidence="1">
    <location>
        <begin position="12"/>
        <end position="31"/>
    </location>
</feature>
<gene>
    <name evidence="3" type="ORF">A7D17_19760</name>
    <name evidence="2" type="ORF">VB146_17010</name>
</gene>
<dbReference type="AlphaFoldDB" id="A0A1A9M9J5"/>
<name>A0A1A9M9J5_9XANT</name>
<organism evidence="3 4">
    <name type="scientific">Xanthomonas floridensis</name>
    <dbReference type="NCBI Taxonomy" id="1843580"/>
    <lineage>
        <taxon>Bacteria</taxon>
        <taxon>Pseudomonadati</taxon>
        <taxon>Pseudomonadota</taxon>
        <taxon>Gammaproteobacteria</taxon>
        <taxon>Lysobacterales</taxon>
        <taxon>Lysobacteraceae</taxon>
        <taxon>Xanthomonas</taxon>
    </lineage>
</organism>
<dbReference type="RefSeq" id="WP_064509515.1">
    <property type="nucleotide sequence ID" value="NZ_JAYFSN010000024.1"/>
</dbReference>
<evidence type="ECO:0000313" key="5">
    <source>
        <dbReference type="Proteomes" id="UP001303614"/>
    </source>
</evidence>
<feature type="transmembrane region" description="Helical" evidence="1">
    <location>
        <begin position="196"/>
        <end position="215"/>
    </location>
</feature>
<dbReference type="OrthoDB" id="9781069at2"/>
<dbReference type="Proteomes" id="UP001303614">
    <property type="component" value="Unassembled WGS sequence"/>
</dbReference>
<dbReference type="EMBL" id="JAYFSO010000024">
    <property type="protein sequence ID" value="MEA5125519.1"/>
    <property type="molecule type" value="Genomic_DNA"/>
</dbReference>
<protein>
    <submittedName>
        <fullName evidence="3">Conjugal transfer protein</fullName>
    </submittedName>
    <submittedName>
        <fullName evidence="2">TraX family protein</fullName>
    </submittedName>
</protein>
<evidence type="ECO:0000313" key="2">
    <source>
        <dbReference type="EMBL" id="MEA5125519.1"/>
    </source>
</evidence>
<feature type="transmembrane region" description="Helical" evidence="1">
    <location>
        <begin position="111"/>
        <end position="139"/>
    </location>
</feature>
<dbReference type="EMBL" id="LXNG01000022">
    <property type="protein sequence ID" value="OAG66965.1"/>
    <property type="molecule type" value="Genomic_DNA"/>
</dbReference>